<reference evidence="2" key="1">
    <citation type="journal article" date="2023" name="Mol. Phylogenet. Evol.">
        <title>Genome-scale phylogeny and comparative genomics of the fungal order Sordariales.</title>
        <authorList>
            <person name="Hensen N."/>
            <person name="Bonometti L."/>
            <person name="Westerberg I."/>
            <person name="Brannstrom I.O."/>
            <person name="Guillou S."/>
            <person name="Cros-Aarteil S."/>
            <person name="Calhoun S."/>
            <person name="Haridas S."/>
            <person name="Kuo A."/>
            <person name="Mondo S."/>
            <person name="Pangilinan J."/>
            <person name="Riley R."/>
            <person name="LaButti K."/>
            <person name="Andreopoulos B."/>
            <person name="Lipzen A."/>
            <person name="Chen C."/>
            <person name="Yan M."/>
            <person name="Daum C."/>
            <person name="Ng V."/>
            <person name="Clum A."/>
            <person name="Steindorff A."/>
            <person name="Ohm R.A."/>
            <person name="Martin F."/>
            <person name="Silar P."/>
            <person name="Natvig D.O."/>
            <person name="Lalanne C."/>
            <person name="Gautier V."/>
            <person name="Ament-Velasquez S.L."/>
            <person name="Kruys A."/>
            <person name="Hutchinson M.I."/>
            <person name="Powell A.J."/>
            <person name="Barry K."/>
            <person name="Miller A.N."/>
            <person name="Grigoriev I.V."/>
            <person name="Debuchy R."/>
            <person name="Gladieux P."/>
            <person name="Hiltunen Thoren M."/>
            <person name="Johannesson H."/>
        </authorList>
    </citation>
    <scope>NUCLEOTIDE SEQUENCE</scope>
    <source>
        <strain evidence="2">CBS 955.72</strain>
    </source>
</reference>
<reference evidence="2" key="2">
    <citation type="submission" date="2023-06" db="EMBL/GenBank/DDBJ databases">
        <authorList>
            <consortium name="Lawrence Berkeley National Laboratory"/>
            <person name="Haridas S."/>
            <person name="Hensen N."/>
            <person name="Bonometti L."/>
            <person name="Westerberg I."/>
            <person name="Brannstrom I.O."/>
            <person name="Guillou S."/>
            <person name="Cros-Aarteil S."/>
            <person name="Calhoun S."/>
            <person name="Kuo A."/>
            <person name="Mondo S."/>
            <person name="Pangilinan J."/>
            <person name="Riley R."/>
            <person name="Labutti K."/>
            <person name="Andreopoulos B."/>
            <person name="Lipzen A."/>
            <person name="Chen C."/>
            <person name="Yanf M."/>
            <person name="Daum C."/>
            <person name="Ng V."/>
            <person name="Clum A."/>
            <person name="Steindorff A."/>
            <person name="Ohm R."/>
            <person name="Martin F."/>
            <person name="Silar P."/>
            <person name="Natvig D."/>
            <person name="Lalanne C."/>
            <person name="Gautier V."/>
            <person name="Ament-Velasquez S.L."/>
            <person name="Kruys A."/>
            <person name="Hutchinson M.I."/>
            <person name="Powell A.J."/>
            <person name="Barry K."/>
            <person name="Miller A.N."/>
            <person name="Grigoriev I.V."/>
            <person name="Debuchy R."/>
            <person name="Gladieux P."/>
            <person name="Thoren M.H."/>
            <person name="Johannesson H."/>
        </authorList>
    </citation>
    <scope>NUCLEOTIDE SEQUENCE</scope>
    <source>
        <strain evidence="2">CBS 955.72</strain>
    </source>
</reference>
<name>A0AAJ0HVH4_9PEZI</name>
<protein>
    <submittedName>
        <fullName evidence="2">Uncharacterized protein</fullName>
    </submittedName>
</protein>
<accession>A0AAJ0HVH4</accession>
<gene>
    <name evidence="2" type="ORF">B0T25DRAFT_562641</name>
</gene>
<organism evidence="2 3">
    <name type="scientific">Lasiosphaeria hispida</name>
    <dbReference type="NCBI Taxonomy" id="260671"/>
    <lineage>
        <taxon>Eukaryota</taxon>
        <taxon>Fungi</taxon>
        <taxon>Dikarya</taxon>
        <taxon>Ascomycota</taxon>
        <taxon>Pezizomycotina</taxon>
        <taxon>Sordariomycetes</taxon>
        <taxon>Sordariomycetidae</taxon>
        <taxon>Sordariales</taxon>
        <taxon>Lasiosphaeriaceae</taxon>
        <taxon>Lasiosphaeria</taxon>
    </lineage>
</organism>
<keyword evidence="3" id="KW-1185">Reference proteome</keyword>
<evidence type="ECO:0000256" key="1">
    <source>
        <dbReference type="SAM" id="MobiDB-lite"/>
    </source>
</evidence>
<dbReference type="AlphaFoldDB" id="A0AAJ0HVH4"/>
<sequence length="277" mass="28885">MERVRDAVVGPTPDVEFPSGNGAVDELSTGTEPVGDVYVERPETPVPDTPVDRLGNIPVELSVGYGALEVCEPPIGAAEVTAPVPDKDEVKVNVDEPCESDGVADVAVKVKLVPGAPLPETRLEAGRLLFDKGYGALDVPDCVGKGLVGSPFPVPGKPDASVVEEFVEKGADVTDDGFVSVTTLFVAWVDSNEAFDEAVGTTPDENSVWVDERAPDDKLPVPMIELVPFVMGYGTEDDGPREVGGAGEPVTSPLPVEEAVAEVLIGGATDEDPDLVV</sequence>
<comment type="caution">
    <text evidence="2">The sequence shown here is derived from an EMBL/GenBank/DDBJ whole genome shotgun (WGS) entry which is preliminary data.</text>
</comment>
<feature type="region of interest" description="Disordered" evidence="1">
    <location>
        <begin position="1"/>
        <end position="30"/>
    </location>
</feature>
<evidence type="ECO:0000313" key="3">
    <source>
        <dbReference type="Proteomes" id="UP001275084"/>
    </source>
</evidence>
<dbReference type="Proteomes" id="UP001275084">
    <property type="component" value="Unassembled WGS sequence"/>
</dbReference>
<dbReference type="EMBL" id="JAUIQD010000001">
    <property type="protein sequence ID" value="KAK3363652.1"/>
    <property type="molecule type" value="Genomic_DNA"/>
</dbReference>
<proteinExistence type="predicted"/>
<evidence type="ECO:0000313" key="2">
    <source>
        <dbReference type="EMBL" id="KAK3363652.1"/>
    </source>
</evidence>